<keyword evidence="7 11" id="KW-0798">TonB box</keyword>
<dbReference type="NCBIfam" id="TIGR04057">
    <property type="entry name" value="SusC_RagA_signa"/>
    <property type="match status" value="1"/>
</dbReference>
<evidence type="ECO:0000256" key="6">
    <source>
        <dbReference type="ARBA" id="ARBA00023004"/>
    </source>
</evidence>
<dbReference type="Gene3D" id="2.170.130.10">
    <property type="entry name" value="TonB-dependent receptor, plug domain"/>
    <property type="match status" value="1"/>
</dbReference>
<dbReference type="InterPro" id="IPR037066">
    <property type="entry name" value="Plug_dom_sf"/>
</dbReference>
<dbReference type="Pfam" id="PF07715">
    <property type="entry name" value="Plug"/>
    <property type="match status" value="1"/>
</dbReference>
<gene>
    <name evidence="14" type="ORF">C8N47_11134</name>
</gene>
<evidence type="ECO:0000256" key="9">
    <source>
        <dbReference type="ARBA" id="ARBA00023237"/>
    </source>
</evidence>
<evidence type="ECO:0000256" key="10">
    <source>
        <dbReference type="PROSITE-ProRule" id="PRU01360"/>
    </source>
</evidence>
<organism evidence="14 15">
    <name type="scientific">Mangrovibacterium marinum</name>
    <dbReference type="NCBI Taxonomy" id="1639118"/>
    <lineage>
        <taxon>Bacteria</taxon>
        <taxon>Pseudomonadati</taxon>
        <taxon>Bacteroidota</taxon>
        <taxon>Bacteroidia</taxon>
        <taxon>Marinilabiliales</taxon>
        <taxon>Prolixibacteraceae</taxon>
        <taxon>Mangrovibacterium</taxon>
    </lineage>
</organism>
<dbReference type="RefSeq" id="WP_107822727.1">
    <property type="nucleotide sequence ID" value="NZ_QAAD01000011.1"/>
</dbReference>
<evidence type="ECO:0000313" key="14">
    <source>
        <dbReference type="EMBL" id="PTN07994.1"/>
    </source>
</evidence>
<keyword evidence="4" id="KW-0410">Iron transport</keyword>
<dbReference type="InterPro" id="IPR036942">
    <property type="entry name" value="Beta-barrel_TonB_sf"/>
</dbReference>
<accession>A0A2T5C082</accession>
<feature type="domain" description="Secretin/TonB short N-terminal" evidence="13">
    <location>
        <begin position="48"/>
        <end position="99"/>
    </location>
</feature>
<evidence type="ECO:0000256" key="3">
    <source>
        <dbReference type="ARBA" id="ARBA00022452"/>
    </source>
</evidence>
<dbReference type="Proteomes" id="UP000243525">
    <property type="component" value="Unassembled WGS sequence"/>
</dbReference>
<dbReference type="Pfam" id="PF00593">
    <property type="entry name" value="TonB_dep_Rec_b-barrel"/>
    <property type="match status" value="1"/>
</dbReference>
<evidence type="ECO:0000256" key="2">
    <source>
        <dbReference type="ARBA" id="ARBA00022448"/>
    </source>
</evidence>
<comment type="subcellular location">
    <subcellularLocation>
        <location evidence="1 10">Cell outer membrane</location>
        <topology evidence="1 10">Multi-pass membrane protein</topology>
    </subcellularLocation>
</comment>
<dbReference type="InterPro" id="IPR039426">
    <property type="entry name" value="TonB-dep_rcpt-like"/>
</dbReference>
<dbReference type="InterPro" id="IPR011662">
    <property type="entry name" value="Secretin/TonB_short_N"/>
</dbReference>
<dbReference type="InterPro" id="IPR008969">
    <property type="entry name" value="CarboxyPept-like_regulatory"/>
</dbReference>
<dbReference type="SUPFAM" id="SSF56935">
    <property type="entry name" value="Porins"/>
    <property type="match status" value="1"/>
</dbReference>
<reference evidence="14 15" key="1">
    <citation type="submission" date="2018-04" db="EMBL/GenBank/DDBJ databases">
        <title>Genomic Encyclopedia of Archaeal and Bacterial Type Strains, Phase II (KMG-II): from individual species to whole genera.</title>
        <authorList>
            <person name="Goeker M."/>
        </authorList>
    </citation>
    <scope>NUCLEOTIDE SEQUENCE [LARGE SCALE GENOMIC DNA]</scope>
    <source>
        <strain evidence="14 15">DSM 28823</strain>
    </source>
</reference>
<evidence type="ECO:0000256" key="12">
    <source>
        <dbReference type="SAM" id="SignalP"/>
    </source>
</evidence>
<evidence type="ECO:0000313" key="15">
    <source>
        <dbReference type="Proteomes" id="UP000243525"/>
    </source>
</evidence>
<evidence type="ECO:0000256" key="4">
    <source>
        <dbReference type="ARBA" id="ARBA00022496"/>
    </source>
</evidence>
<dbReference type="Gene3D" id="2.60.40.1120">
    <property type="entry name" value="Carboxypeptidase-like, regulatory domain"/>
    <property type="match status" value="1"/>
</dbReference>
<keyword evidence="8 10" id="KW-0472">Membrane</keyword>
<name>A0A2T5C082_9BACT</name>
<dbReference type="Pfam" id="PF13715">
    <property type="entry name" value="CarbopepD_reg_2"/>
    <property type="match status" value="1"/>
</dbReference>
<dbReference type="SMART" id="SM00965">
    <property type="entry name" value="STN"/>
    <property type="match status" value="1"/>
</dbReference>
<proteinExistence type="inferred from homology"/>
<dbReference type="InterPro" id="IPR012910">
    <property type="entry name" value="Plug_dom"/>
</dbReference>
<keyword evidence="2 10" id="KW-0813">Transport</keyword>
<sequence>MNLKALFLFVLFFCSSFLLPAQDNRITAHFSSVSLKKVFELIQEQSEYIIFYNDKQVNLKRTIKLNVEDQPVDDVLKITLKGTGLGYKMFDRQIIILKDQNLDGSLNTPSVNNLDRKVLKGRVTDESGNPLVGVTVVVPETSVGVTTGWDGHYQLKVPADTHYLSFSFVVMKAVQENVEGKTTVDVVLLSDDFGVEEVVVSALGIQREEKSLTYATQTIDYNGIGSREYSFVSGLSGKVSGMEVSRSASGYGGSSKILLRGNKSLSTSSEPLFVIDGIPMVNSKGRQLGLFDGGDQGDGLSQVNVDDIESITVLKGANAAALYGSQGANGVILINTKNGQVGALRVMLSSYLTVESIMDLPDLQYDYGSVGGAAESWSYDKGKYANGYVRDFFQTGTNLVNTLTLSGGSQRSSSYFSFSNTSSQGVVPENKYDKINLTFKQSGNVLDGRLKLGSTIMLANEQAKNKYLAGYYLNPLTGLYLFPRDRDFAQYAQNYQVFSTVRNMYLQNWFVQDHFQSNPYWIINNEPREDLIKRLIANVNAKYCFNDHFEIAVRGSYDYAVKTFEEKHKAGSNITNVHANGRWVYTKVNDELIYGDAILFYNDSWQKFRVSAILGTSYQKSTLGQGLTVDTGTEGLRYPNEFYFQNIDGEVMVESGLRSRLIKEAVFGNVQLNYDDKLFVDLSGRNDWASSLVGTGNDSYFYPSVGFSGVLTDILDLPDFLSFGKLRSSLSWVSNEVPFNRVNPQHSIDRAGVVLNTSRSFENLRPERIRSFELGTDWKLWDNRFGLDFTYYKLNSRDQFIELPAPSGSGYSTYYVNAGKVINDGIELTTYITPLKTSNFEWEATVNYAENKNKIVKLHENLKDPIVLSDNEGYQLIVDEGGSFGDIYVYKFLRDENNRILLNESGGILRTEKPEYIGNSNPRWSMGFNNRFSYRNFSVDFLINGKFGGKVISQTESMLDGYGVSKRSAIARENGGVAIKAVLPDGTFVDQIDPRLYYTTVGERTGIKEVYTYGRDNVRLSQLRLTYLLRAEKSWLKQVQFSLVAQNLFFLYRDAPFDPEITLNTMVDDQAIDSFSVPSTLSVGLNVKLQF</sequence>
<keyword evidence="12" id="KW-0732">Signal</keyword>
<comment type="caution">
    <text evidence="14">The sequence shown here is derived from an EMBL/GenBank/DDBJ whole genome shotgun (WGS) entry which is preliminary data.</text>
</comment>
<evidence type="ECO:0000256" key="7">
    <source>
        <dbReference type="ARBA" id="ARBA00023077"/>
    </source>
</evidence>
<dbReference type="InterPro" id="IPR023996">
    <property type="entry name" value="TonB-dep_OMP_SusC/RagA"/>
</dbReference>
<keyword evidence="15" id="KW-1185">Reference proteome</keyword>
<keyword evidence="9 10" id="KW-0998">Cell outer membrane</keyword>
<evidence type="ECO:0000256" key="5">
    <source>
        <dbReference type="ARBA" id="ARBA00022692"/>
    </source>
</evidence>
<dbReference type="EMBL" id="QAAD01000011">
    <property type="protein sequence ID" value="PTN07994.1"/>
    <property type="molecule type" value="Genomic_DNA"/>
</dbReference>
<keyword evidence="5 10" id="KW-0812">Transmembrane</keyword>
<feature type="signal peptide" evidence="12">
    <location>
        <begin position="1"/>
        <end position="20"/>
    </location>
</feature>
<dbReference type="OrthoDB" id="9768177at2"/>
<dbReference type="NCBIfam" id="TIGR04056">
    <property type="entry name" value="OMP_RagA_SusC"/>
    <property type="match status" value="1"/>
</dbReference>
<evidence type="ECO:0000256" key="1">
    <source>
        <dbReference type="ARBA" id="ARBA00004571"/>
    </source>
</evidence>
<keyword evidence="4" id="KW-0406">Ion transport</keyword>
<evidence type="ECO:0000259" key="13">
    <source>
        <dbReference type="SMART" id="SM00965"/>
    </source>
</evidence>
<protein>
    <submittedName>
        <fullName evidence="14">TonB-linked SusC/RagA family outer membrane protein</fullName>
    </submittedName>
</protein>
<dbReference type="GO" id="GO:0009279">
    <property type="term" value="C:cell outer membrane"/>
    <property type="evidence" value="ECO:0007669"/>
    <property type="project" value="UniProtKB-SubCell"/>
</dbReference>
<comment type="similarity">
    <text evidence="10 11">Belongs to the TonB-dependent receptor family.</text>
</comment>
<keyword evidence="3 10" id="KW-1134">Transmembrane beta strand</keyword>
<dbReference type="AlphaFoldDB" id="A0A2T5C082"/>
<dbReference type="GO" id="GO:0006826">
    <property type="term" value="P:iron ion transport"/>
    <property type="evidence" value="ECO:0007669"/>
    <property type="project" value="UniProtKB-KW"/>
</dbReference>
<dbReference type="Pfam" id="PF07660">
    <property type="entry name" value="STN"/>
    <property type="match status" value="1"/>
</dbReference>
<evidence type="ECO:0000256" key="11">
    <source>
        <dbReference type="RuleBase" id="RU003357"/>
    </source>
</evidence>
<keyword evidence="6" id="KW-0408">Iron</keyword>
<dbReference type="Gene3D" id="2.40.170.20">
    <property type="entry name" value="TonB-dependent receptor, beta-barrel domain"/>
    <property type="match status" value="1"/>
</dbReference>
<dbReference type="InterPro" id="IPR000531">
    <property type="entry name" value="Beta-barrel_TonB"/>
</dbReference>
<evidence type="ECO:0000256" key="8">
    <source>
        <dbReference type="ARBA" id="ARBA00023136"/>
    </source>
</evidence>
<dbReference type="PROSITE" id="PS52016">
    <property type="entry name" value="TONB_DEPENDENT_REC_3"/>
    <property type="match status" value="1"/>
</dbReference>
<dbReference type="InterPro" id="IPR023997">
    <property type="entry name" value="TonB-dep_OMP_SusC/RagA_CS"/>
</dbReference>
<feature type="chain" id="PRO_5015705132" evidence="12">
    <location>
        <begin position="21"/>
        <end position="1091"/>
    </location>
</feature>
<dbReference type="SUPFAM" id="SSF49464">
    <property type="entry name" value="Carboxypeptidase regulatory domain-like"/>
    <property type="match status" value="1"/>
</dbReference>